<evidence type="ECO:0000313" key="2">
    <source>
        <dbReference type="EMBL" id="ERJ92349.1"/>
    </source>
</evidence>
<dbReference type="Gene3D" id="3.80.10.10">
    <property type="entry name" value="Ribonuclease Inhibitor"/>
    <property type="match status" value="2"/>
</dbReference>
<accession>A0ABN0NY13</accession>
<dbReference type="EMBL" id="AWVH01000037">
    <property type="protein sequence ID" value="ERJ92349.1"/>
    <property type="molecule type" value="Genomic_DNA"/>
</dbReference>
<organism evidence="2 3">
    <name type="scientific">Treponema lecithinolyticum ATCC 700332</name>
    <dbReference type="NCBI Taxonomy" id="1321815"/>
    <lineage>
        <taxon>Bacteria</taxon>
        <taxon>Pseudomonadati</taxon>
        <taxon>Spirochaetota</taxon>
        <taxon>Spirochaetia</taxon>
        <taxon>Spirochaetales</taxon>
        <taxon>Treponemataceae</taxon>
        <taxon>Treponema</taxon>
    </lineage>
</organism>
<protein>
    <submittedName>
        <fullName evidence="2">Uncharacterized protein</fullName>
    </submittedName>
</protein>
<dbReference type="InterPro" id="IPR026906">
    <property type="entry name" value="LRR_5"/>
</dbReference>
<name>A0ABN0NY13_TRELE</name>
<evidence type="ECO:0000256" key="1">
    <source>
        <dbReference type="SAM" id="Phobius"/>
    </source>
</evidence>
<keyword evidence="1" id="KW-1133">Transmembrane helix</keyword>
<dbReference type="Pfam" id="PF13306">
    <property type="entry name" value="LRR_5"/>
    <property type="match status" value="1"/>
</dbReference>
<keyword evidence="3" id="KW-1185">Reference proteome</keyword>
<reference evidence="2 3" key="1">
    <citation type="submission" date="2013-08" db="EMBL/GenBank/DDBJ databases">
        <authorList>
            <person name="Weinstock G."/>
            <person name="Sodergren E."/>
            <person name="Wylie T."/>
            <person name="Fulton L."/>
            <person name="Fulton R."/>
            <person name="Fronick C."/>
            <person name="O'Laughlin M."/>
            <person name="Godfrey J."/>
            <person name="Miner T."/>
            <person name="Herter B."/>
            <person name="Appelbaum E."/>
            <person name="Cordes M."/>
            <person name="Lek S."/>
            <person name="Wollam A."/>
            <person name="Pepin K.H."/>
            <person name="Palsikar V.B."/>
            <person name="Mitreva M."/>
            <person name="Wilson R.K."/>
        </authorList>
    </citation>
    <scope>NUCLEOTIDE SEQUENCE [LARGE SCALE GENOMIC DNA]</scope>
    <source>
        <strain evidence="2 3">ATCC 700332</strain>
    </source>
</reference>
<dbReference type="RefSeq" id="WP_021687711.1">
    <property type="nucleotide sequence ID" value="NZ_KI260569.1"/>
</dbReference>
<comment type="caution">
    <text evidence="2">The sequence shown here is derived from an EMBL/GenBank/DDBJ whole genome shotgun (WGS) entry which is preliminary data.</text>
</comment>
<gene>
    <name evidence="2" type="ORF">HMPREF9193_01509</name>
</gene>
<dbReference type="PANTHER" id="PTHR45661:SF3">
    <property type="entry name" value="IG-LIKE DOMAIN-CONTAINING PROTEIN"/>
    <property type="match status" value="1"/>
</dbReference>
<dbReference type="SUPFAM" id="SSF52058">
    <property type="entry name" value="L domain-like"/>
    <property type="match status" value="1"/>
</dbReference>
<dbReference type="PANTHER" id="PTHR45661">
    <property type="entry name" value="SURFACE ANTIGEN"/>
    <property type="match status" value="1"/>
</dbReference>
<evidence type="ECO:0000313" key="3">
    <source>
        <dbReference type="Proteomes" id="UP000016649"/>
    </source>
</evidence>
<keyword evidence="1" id="KW-0472">Membrane</keyword>
<dbReference type="Proteomes" id="UP000016649">
    <property type="component" value="Unassembled WGS sequence"/>
</dbReference>
<dbReference type="InterPro" id="IPR032675">
    <property type="entry name" value="LRR_dom_sf"/>
</dbReference>
<sequence length="306" mass="33097">MSKTSCKKTNIFFYSVVVMLVALFLCIGCKNVADESDFSFLNSAAGKSLYAQVPFGQNGAGLDAYLKKASTEQVNRIELTGLTQEDLKAKKNKTSKLAKILQENPDKKIDLKFDGAIENLTEMCYSFAGCTNLVSAPEIPKTVTKMDGCFKGCTSLAKAPVIPDSVTDLDYCFEGCTALTEMPLIPNNVTDLTGCFKNCTALTKVSKIPDSINVMSSAFEGCTALQQGPEIPFSSEMNIATCFKGCSELRSVTLNCNYISESNFGKAFENCLNLDDGGIQVPAEQLPMYIARASVMGTTPDKFKSN</sequence>
<dbReference type="InterPro" id="IPR053139">
    <property type="entry name" value="Surface_bspA-like"/>
</dbReference>
<feature type="transmembrane region" description="Helical" evidence="1">
    <location>
        <begin position="12"/>
        <end position="33"/>
    </location>
</feature>
<keyword evidence="1" id="KW-0812">Transmembrane</keyword>
<proteinExistence type="predicted"/>